<dbReference type="Proteomes" id="UP000807469">
    <property type="component" value="Unassembled WGS sequence"/>
</dbReference>
<proteinExistence type="predicted"/>
<feature type="compositionally biased region" description="Basic residues" evidence="1">
    <location>
        <begin position="1"/>
        <end position="13"/>
    </location>
</feature>
<evidence type="ECO:0000259" key="2">
    <source>
        <dbReference type="Pfam" id="PF18803"/>
    </source>
</evidence>
<reference evidence="3" key="1">
    <citation type="submission" date="2020-11" db="EMBL/GenBank/DDBJ databases">
        <authorList>
            <consortium name="DOE Joint Genome Institute"/>
            <person name="Ahrendt S."/>
            <person name="Riley R."/>
            <person name="Andreopoulos W."/>
            <person name="Labutti K."/>
            <person name="Pangilinan J."/>
            <person name="Ruiz-Duenas F.J."/>
            <person name="Barrasa J.M."/>
            <person name="Sanchez-Garcia M."/>
            <person name="Camarero S."/>
            <person name="Miyauchi S."/>
            <person name="Serrano A."/>
            <person name="Linde D."/>
            <person name="Babiker R."/>
            <person name="Drula E."/>
            <person name="Ayuso-Fernandez I."/>
            <person name="Pacheco R."/>
            <person name="Padilla G."/>
            <person name="Ferreira P."/>
            <person name="Barriuso J."/>
            <person name="Kellner H."/>
            <person name="Castanera R."/>
            <person name="Alfaro M."/>
            <person name="Ramirez L."/>
            <person name="Pisabarro A.G."/>
            <person name="Kuo A."/>
            <person name="Tritt A."/>
            <person name="Lipzen A."/>
            <person name="He G."/>
            <person name="Yan M."/>
            <person name="Ng V."/>
            <person name="Cullen D."/>
            <person name="Martin F."/>
            <person name="Rosso M.-N."/>
            <person name="Henrissat B."/>
            <person name="Hibbett D."/>
            <person name="Martinez A.T."/>
            <person name="Grigoriev I.V."/>
        </authorList>
    </citation>
    <scope>NUCLEOTIDE SEQUENCE</scope>
    <source>
        <strain evidence="3">CIRM-BRFM 674</strain>
    </source>
</reference>
<sequence length="1009" mass="115734">MTKKNRHAAKPKRVAAEAPRIEASRSSIDVVSTSYHVTDADEIVKSSRIINIPNRNETVDKPMFSNQTFDNYAGMNYDRLAEEEAPVSEEAPKKKYKKTEPMKEWLDNRESFLSEFLRMEGLPDGKLYCARCKTSTSDSEAESIFRCTDCDSLDILCRECILYVHERNGLHNIEMWDVVGCFYSKTSLRLLGHKYQLGHPIGEACSAPEHGYSGTFTVLDINGVHNVNLNFCGCTTEQLRYLQILRFGWYPATVNMPRTAITLRLLRFFHLLSFESKSTVFEFTQTLHQLSDNTGMVLIKDRYREFLRMMRQYRNLKSLKRSGRGHSPNGAQGTSAGECAVICPACPYPGINLPDGWKDAPVEKQFLYRLFIGLDANFRMKRRMISSQAADPSLSNGWAYFVEEVDYKAFLREFGTLIIQDSSTCSNHDAVNKNRSLDGFSASGVGTCDDTRHDMKRPCSVGDLQKGERYVNMDYLFFASFKPAGRELAEVIVSYDIACQWSIKLWARMNSYPNWMHVDHADTTTFRFLIPKFHLPTHTRPCQTKFSFNFNKNVGRTDGEGVERGWARINPLAASTREMGPGSQRDTLDDHFGDQNWNKSTKMGKFEAVKEANDRTATHAEFTDGLSEKDVNEWIASLNAWEDDHQLTNPFEGTYKGISQKAIRLRLAEQEELDAASGTAFVMHEEISASRLLTMGLEFEIQQDRMLQDFTDMTLHATDDQKAKWKLRSTSLRLKITSWMEVQQMYIPGVYLLRVNHANKISNEGQEETAVYDIVLHLPSSIFPHTPCDKRLLELEWDLRYAQCMDLLDELRNALCLRAYVLLDKKRFQRGQRANTRSQGIVDRIRAKVERAAARYRKGQSAIEKLASYLEKVAWDNHLLQLKDGDIRSLSPEDFSASEGRRTVSWIWIHNVGEGSNDLNGRLHESLRIEWCKSRARRDRWVEEVELLQEECRRIHSFFDYRSNEWKHLCDDSDGTVGLLPKDLSLQLAEDDQEAPEGQPAGYTVVLEV</sequence>
<organism evidence="3 4">
    <name type="scientific">Pholiota conissans</name>
    <dbReference type="NCBI Taxonomy" id="109636"/>
    <lineage>
        <taxon>Eukaryota</taxon>
        <taxon>Fungi</taxon>
        <taxon>Dikarya</taxon>
        <taxon>Basidiomycota</taxon>
        <taxon>Agaricomycotina</taxon>
        <taxon>Agaricomycetes</taxon>
        <taxon>Agaricomycetidae</taxon>
        <taxon>Agaricales</taxon>
        <taxon>Agaricineae</taxon>
        <taxon>Strophariaceae</taxon>
        <taxon>Pholiota</taxon>
    </lineage>
</organism>
<gene>
    <name evidence="3" type="ORF">BDN70DRAFT_909315</name>
</gene>
<name>A0A9P6CTL0_9AGAR</name>
<evidence type="ECO:0000256" key="1">
    <source>
        <dbReference type="SAM" id="MobiDB-lite"/>
    </source>
</evidence>
<dbReference type="EMBL" id="MU155635">
    <property type="protein sequence ID" value="KAF9471713.1"/>
    <property type="molecule type" value="Genomic_DNA"/>
</dbReference>
<dbReference type="AlphaFoldDB" id="A0A9P6CTL0"/>
<comment type="caution">
    <text evidence="3">The sequence shown here is derived from an EMBL/GenBank/DDBJ whole genome shotgun (WGS) entry which is preliminary data.</text>
</comment>
<dbReference type="InterPro" id="IPR040521">
    <property type="entry name" value="KDZ"/>
</dbReference>
<accession>A0A9P6CTL0</accession>
<dbReference type="PANTHER" id="PTHR33096">
    <property type="entry name" value="CXC2 DOMAIN-CONTAINING PROTEIN"/>
    <property type="match status" value="1"/>
</dbReference>
<evidence type="ECO:0000313" key="3">
    <source>
        <dbReference type="EMBL" id="KAF9471713.1"/>
    </source>
</evidence>
<protein>
    <recommendedName>
        <fullName evidence="2">CxC2-like cysteine cluster KDZ transposase-associated domain-containing protein</fullName>
    </recommendedName>
</protein>
<feature type="domain" description="CxC2-like cysteine cluster KDZ transposase-associated" evidence="2">
    <location>
        <begin position="188"/>
        <end position="295"/>
    </location>
</feature>
<dbReference type="InterPro" id="IPR041457">
    <property type="entry name" value="CxC2_KDZ-assoc"/>
</dbReference>
<dbReference type="Pfam" id="PF18758">
    <property type="entry name" value="KDZ"/>
    <property type="match status" value="1"/>
</dbReference>
<keyword evidence="4" id="KW-1185">Reference proteome</keyword>
<dbReference type="OrthoDB" id="3214502at2759"/>
<dbReference type="Pfam" id="PF18803">
    <property type="entry name" value="CxC2"/>
    <property type="match status" value="1"/>
</dbReference>
<evidence type="ECO:0000313" key="4">
    <source>
        <dbReference type="Proteomes" id="UP000807469"/>
    </source>
</evidence>
<dbReference type="PANTHER" id="PTHR33096:SF1">
    <property type="entry name" value="CXC1-LIKE CYSTEINE CLUSTER ASSOCIATED WITH KDZ TRANSPOSASES DOMAIN-CONTAINING PROTEIN"/>
    <property type="match status" value="1"/>
</dbReference>
<feature type="region of interest" description="Disordered" evidence="1">
    <location>
        <begin position="1"/>
        <end position="21"/>
    </location>
</feature>